<dbReference type="EMBL" id="JAWZYT010002665">
    <property type="protein sequence ID" value="KAK4302804.1"/>
    <property type="molecule type" value="Genomic_DNA"/>
</dbReference>
<gene>
    <name evidence="1" type="ORF">Pmani_025133</name>
</gene>
<proteinExistence type="predicted"/>
<sequence>MASLEKNSTLIKAVKRLCDSEKDEEEATTPAHAPQLRKLFSFNSKPTKTKHYHVVVHAVFDTVETMFPGTVSHTLLLSFLTPTVLAISAWNPNGFPNVSSGPDLTSYAALTNQGGLGGWKEKRWCQMCVDHSAHLGSFTTNLAYTYMGGWGSVDNGYTGKEQDSSLMETTPHDAIGVLLKWISPTVTLVGFSLFSVATNKAASQCTVAHT</sequence>
<dbReference type="Proteomes" id="UP001292094">
    <property type="component" value="Unassembled WGS sequence"/>
</dbReference>
<accession>A0AAE1P8C7</accession>
<evidence type="ECO:0000313" key="1">
    <source>
        <dbReference type="EMBL" id="KAK4302804.1"/>
    </source>
</evidence>
<organism evidence="1 2">
    <name type="scientific">Petrolisthes manimaculis</name>
    <dbReference type="NCBI Taxonomy" id="1843537"/>
    <lineage>
        <taxon>Eukaryota</taxon>
        <taxon>Metazoa</taxon>
        <taxon>Ecdysozoa</taxon>
        <taxon>Arthropoda</taxon>
        <taxon>Crustacea</taxon>
        <taxon>Multicrustacea</taxon>
        <taxon>Malacostraca</taxon>
        <taxon>Eumalacostraca</taxon>
        <taxon>Eucarida</taxon>
        <taxon>Decapoda</taxon>
        <taxon>Pleocyemata</taxon>
        <taxon>Anomura</taxon>
        <taxon>Galatheoidea</taxon>
        <taxon>Porcellanidae</taxon>
        <taxon>Petrolisthes</taxon>
    </lineage>
</organism>
<protein>
    <submittedName>
        <fullName evidence="1">Uncharacterized protein</fullName>
    </submittedName>
</protein>
<keyword evidence="2" id="KW-1185">Reference proteome</keyword>
<dbReference type="AlphaFoldDB" id="A0AAE1P8C7"/>
<evidence type="ECO:0000313" key="2">
    <source>
        <dbReference type="Proteomes" id="UP001292094"/>
    </source>
</evidence>
<reference evidence="1" key="1">
    <citation type="submission" date="2023-11" db="EMBL/GenBank/DDBJ databases">
        <title>Genome assemblies of two species of porcelain crab, Petrolisthes cinctipes and Petrolisthes manimaculis (Anomura: Porcellanidae).</title>
        <authorList>
            <person name="Angst P."/>
        </authorList>
    </citation>
    <scope>NUCLEOTIDE SEQUENCE</scope>
    <source>
        <strain evidence="1">PB745_02</strain>
        <tissue evidence="1">Gill</tissue>
    </source>
</reference>
<name>A0AAE1P8C7_9EUCA</name>
<comment type="caution">
    <text evidence="1">The sequence shown here is derived from an EMBL/GenBank/DDBJ whole genome shotgun (WGS) entry which is preliminary data.</text>
</comment>